<dbReference type="Pfam" id="PF13516">
    <property type="entry name" value="LRR_6"/>
    <property type="match status" value="2"/>
</dbReference>
<dbReference type="EMBL" id="JAQMWT010000523">
    <property type="protein sequence ID" value="KAJ8600430.1"/>
    <property type="molecule type" value="Genomic_DNA"/>
</dbReference>
<evidence type="ECO:0000313" key="6">
    <source>
        <dbReference type="Proteomes" id="UP001230188"/>
    </source>
</evidence>
<evidence type="ECO:0000256" key="4">
    <source>
        <dbReference type="SAM" id="MobiDB-lite"/>
    </source>
</evidence>
<keyword evidence="6" id="KW-1185">Reference proteome</keyword>
<dbReference type="GO" id="GO:0005829">
    <property type="term" value="C:cytosol"/>
    <property type="evidence" value="ECO:0007669"/>
    <property type="project" value="TreeGrafter"/>
</dbReference>
<dbReference type="PANTHER" id="PTHR24113">
    <property type="entry name" value="RAN GTPASE-ACTIVATING PROTEIN 1"/>
    <property type="match status" value="1"/>
</dbReference>
<protein>
    <submittedName>
        <fullName evidence="5">Uncharacterized protein</fullName>
    </submittedName>
</protein>
<dbReference type="GO" id="GO:0006913">
    <property type="term" value="P:nucleocytoplasmic transport"/>
    <property type="evidence" value="ECO:0007669"/>
    <property type="project" value="TreeGrafter"/>
</dbReference>
<dbReference type="InterPro" id="IPR032675">
    <property type="entry name" value="LRR_dom_sf"/>
</dbReference>
<keyword evidence="2" id="KW-0433">Leucine-rich repeat</keyword>
<evidence type="ECO:0000256" key="3">
    <source>
        <dbReference type="ARBA" id="ARBA00022737"/>
    </source>
</evidence>
<feature type="compositionally biased region" description="Basic residues" evidence="4">
    <location>
        <begin position="394"/>
        <end position="410"/>
    </location>
</feature>
<dbReference type="AlphaFoldDB" id="A0AAD7U9N8"/>
<dbReference type="Proteomes" id="UP001230188">
    <property type="component" value="Unassembled WGS sequence"/>
</dbReference>
<dbReference type="Gene3D" id="3.80.10.10">
    <property type="entry name" value="Ribonuclease Inhibitor"/>
    <property type="match status" value="1"/>
</dbReference>
<accession>A0AAD7U9N8</accession>
<dbReference type="GO" id="GO:0031267">
    <property type="term" value="F:small GTPase binding"/>
    <property type="evidence" value="ECO:0007669"/>
    <property type="project" value="TreeGrafter"/>
</dbReference>
<feature type="region of interest" description="Disordered" evidence="4">
    <location>
        <begin position="387"/>
        <end position="410"/>
    </location>
</feature>
<evidence type="ECO:0000256" key="2">
    <source>
        <dbReference type="ARBA" id="ARBA00022614"/>
    </source>
</evidence>
<proteinExistence type="predicted"/>
<dbReference type="PANTHER" id="PTHR24113:SF12">
    <property type="entry name" value="RAN GTPASE-ACTIVATING PROTEIN 1"/>
    <property type="match status" value="1"/>
</dbReference>
<evidence type="ECO:0000313" key="5">
    <source>
        <dbReference type="EMBL" id="KAJ8600430.1"/>
    </source>
</evidence>
<keyword evidence="1" id="KW-0343">GTPase activation</keyword>
<dbReference type="SUPFAM" id="SSF52047">
    <property type="entry name" value="RNI-like"/>
    <property type="match status" value="1"/>
</dbReference>
<reference evidence="5" key="1">
    <citation type="submission" date="2023-01" db="EMBL/GenBank/DDBJ databases">
        <title>Metagenome sequencing of chrysophaentin producing Chrysophaeum taylorii.</title>
        <authorList>
            <person name="Davison J."/>
            <person name="Bewley C."/>
        </authorList>
    </citation>
    <scope>NUCLEOTIDE SEQUENCE</scope>
    <source>
        <strain evidence="5">NIES-1699</strain>
    </source>
</reference>
<keyword evidence="3" id="KW-0677">Repeat</keyword>
<dbReference type="InterPro" id="IPR001611">
    <property type="entry name" value="Leu-rich_rpt"/>
</dbReference>
<name>A0AAD7U9N8_9STRA</name>
<comment type="caution">
    <text evidence="5">The sequence shown here is derived from an EMBL/GenBank/DDBJ whole genome shotgun (WGS) entry which is preliminary data.</text>
</comment>
<gene>
    <name evidence="5" type="ORF">CTAYLR_001404</name>
</gene>
<sequence length="410" mass="45103">MALETFKRALEEPARGVEASILQEETVIEGLRSLLVDAEGFSGANEATEFVSLVALESYMRLTREVTREIAEVAMERLIQGGDEAMWLACATCGNEAAAERDEEEEDEASRAPTMIASLVESGILTTDQLFALPELQAWLAARRFEGPVTDILGDPWFVEMIRFLGPRELPRSLKLPTLRPLLALEATNWNAVHTLKTDSCKGLELLLQRLGGLSSLDVSNSGATDASLAAALAVSPKTLTCLDATRNELTSASAIKILESFPNICRLRIGNNRDVDGRIIEHLSRRASRFETLSLRRCDLRNAGTFAVAKALGSRIKHLDLSYNFIECQGAARLADFLETNSSLASLALAFNSIQDKGAARLAHAMILNHTLAHLDVRHNNLTRSGISSLKHAEHRRRRPGRRRLRVTV</sequence>
<dbReference type="InterPro" id="IPR027038">
    <property type="entry name" value="RanGap"/>
</dbReference>
<dbReference type="GO" id="GO:0048471">
    <property type="term" value="C:perinuclear region of cytoplasm"/>
    <property type="evidence" value="ECO:0007669"/>
    <property type="project" value="TreeGrafter"/>
</dbReference>
<dbReference type="GO" id="GO:0005096">
    <property type="term" value="F:GTPase activator activity"/>
    <property type="evidence" value="ECO:0007669"/>
    <property type="project" value="UniProtKB-KW"/>
</dbReference>
<evidence type="ECO:0000256" key="1">
    <source>
        <dbReference type="ARBA" id="ARBA00022468"/>
    </source>
</evidence>
<dbReference type="GO" id="GO:0005634">
    <property type="term" value="C:nucleus"/>
    <property type="evidence" value="ECO:0007669"/>
    <property type="project" value="TreeGrafter"/>
</dbReference>
<organism evidence="5 6">
    <name type="scientific">Chrysophaeum taylorii</name>
    <dbReference type="NCBI Taxonomy" id="2483200"/>
    <lineage>
        <taxon>Eukaryota</taxon>
        <taxon>Sar</taxon>
        <taxon>Stramenopiles</taxon>
        <taxon>Ochrophyta</taxon>
        <taxon>Pelagophyceae</taxon>
        <taxon>Pelagomonadales</taxon>
        <taxon>Pelagomonadaceae</taxon>
        <taxon>Chrysophaeum</taxon>
    </lineage>
</organism>
<dbReference type="SMART" id="SM00368">
    <property type="entry name" value="LRR_RI"/>
    <property type="match status" value="4"/>
</dbReference>